<dbReference type="AlphaFoldDB" id="A0A540VCN9"/>
<keyword evidence="6" id="KW-1185">Reference proteome</keyword>
<comment type="caution">
    <text evidence="5">The sequence shown here is derived from an EMBL/GenBank/DDBJ whole genome shotgun (WGS) entry which is preliminary data.</text>
</comment>
<protein>
    <submittedName>
        <fullName evidence="5">LacI family transcriptional regulator</fullName>
    </submittedName>
</protein>
<dbReference type="SMART" id="SM00354">
    <property type="entry name" value="HTH_LACI"/>
    <property type="match status" value="1"/>
</dbReference>
<dbReference type="PANTHER" id="PTHR30146">
    <property type="entry name" value="LACI-RELATED TRANSCRIPTIONAL REPRESSOR"/>
    <property type="match status" value="1"/>
</dbReference>
<dbReference type="GO" id="GO:0003700">
    <property type="term" value="F:DNA-binding transcription factor activity"/>
    <property type="evidence" value="ECO:0007669"/>
    <property type="project" value="TreeGrafter"/>
</dbReference>
<dbReference type="InterPro" id="IPR001761">
    <property type="entry name" value="Peripla_BP/Lac1_sug-bd_dom"/>
</dbReference>
<keyword evidence="3" id="KW-0804">Transcription</keyword>
<dbReference type="Proteomes" id="UP000317371">
    <property type="component" value="Unassembled WGS sequence"/>
</dbReference>
<evidence type="ECO:0000256" key="1">
    <source>
        <dbReference type="ARBA" id="ARBA00023015"/>
    </source>
</evidence>
<dbReference type="Gene3D" id="3.40.50.2300">
    <property type="match status" value="2"/>
</dbReference>
<evidence type="ECO:0000313" key="5">
    <source>
        <dbReference type="EMBL" id="TQE94530.1"/>
    </source>
</evidence>
<keyword evidence="1" id="KW-0805">Transcription regulation</keyword>
<dbReference type="Gene3D" id="1.10.260.40">
    <property type="entry name" value="lambda repressor-like DNA-binding domains"/>
    <property type="match status" value="1"/>
</dbReference>
<proteinExistence type="predicted"/>
<dbReference type="SUPFAM" id="SSF47413">
    <property type="entry name" value="lambda repressor-like DNA-binding domains"/>
    <property type="match status" value="1"/>
</dbReference>
<dbReference type="SUPFAM" id="SSF53822">
    <property type="entry name" value="Periplasmic binding protein-like I"/>
    <property type="match status" value="1"/>
</dbReference>
<evidence type="ECO:0000313" key="6">
    <source>
        <dbReference type="Proteomes" id="UP000317371"/>
    </source>
</evidence>
<dbReference type="CDD" id="cd01392">
    <property type="entry name" value="HTH_LacI"/>
    <property type="match status" value="1"/>
</dbReference>
<dbReference type="EMBL" id="VIGC01000023">
    <property type="protein sequence ID" value="TQE94530.1"/>
    <property type="molecule type" value="Genomic_DNA"/>
</dbReference>
<gene>
    <name evidence="5" type="ORF">FKZ61_16655</name>
</gene>
<dbReference type="InterPro" id="IPR000843">
    <property type="entry name" value="HTH_LacI"/>
</dbReference>
<evidence type="ECO:0000256" key="2">
    <source>
        <dbReference type="ARBA" id="ARBA00023125"/>
    </source>
</evidence>
<name>A0A540VCN9_9CHLR</name>
<dbReference type="PROSITE" id="PS00356">
    <property type="entry name" value="HTH_LACI_1"/>
    <property type="match status" value="1"/>
</dbReference>
<dbReference type="GO" id="GO:0000976">
    <property type="term" value="F:transcription cis-regulatory region binding"/>
    <property type="evidence" value="ECO:0007669"/>
    <property type="project" value="TreeGrafter"/>
</dbReference>
<keyword evidence="2" id="KW-0238">DNA-binding</keyword>
<sequence length="354" mass="38970">MSTIRDVAERAGVSIATVSRALAGHPHVNSETRQRVLEAVKALNYRPDQVARSLRRRRSNLIGFVVSTIENVFFTEAAHAAEQVARQRGYNLIVCNTDEDPQREKTYLEVLDRQLVAGIVLAPAPGDAGHIQPFLADGMPMVLINRRVDSLPCTSITSNDEEAAFQCVQHLIAQGRRRIAAITGLPDVFTTRARRQGYRRALAAAGLPLDGLEVCGWANLEGGYQATYQLMQRPDPPDALFVFNNVMTQGAIVALQELGITWPDPVDVAGFGAFKAARLYRPPLTLIAQPAREMGRLAAELLIGQVEEELDPTPQQIVLHNRLISRQEWLTERLGTWDATAVPEQSPPPPLPEA</sequence>
<dbReference type="RefSeq" id="WP_141611277.1">
    <property type="nucleotide sequence ID" value="NZ_VIGC02000023.1"/>
</dbReference>
<dbReference type="OrthoDB" id="833520at2"/>
<dbReference type="InterPro" id="IPR028082">
    <property type="entry name" value="Peripla_BP_I"/>
</dbReference>
<dbReference type="PANTHER" id="PTHR30146:SF109">
    <property type="entry name" value="HTH-TYPE TRANSCRIPTIONAL REGULATOR GALS"/>
    <property type="match status" value="1"/>
</dbReference>
<dbReference type="PROSITE" id="PS50932">
    <property type="entry name" value="HTH_LACI_2"/>
    <property type="match status" value="1"/>
</dbReference>
<dbReference type="CDD" id="cd06267">
    <property type="entry name" value="PBP1_LacI_sugar_binding-like"/>
    <property type="match status" value="1"/>
</dbReference>
<organism evidence="5 6">
    <name type="scientific">Litorilinea aerophila</name>
    <dbReference type="NCBI Taxonomy" id="1204385"/>
    <lineage>
        <taxon>Bacteria</taxon>
        <taxon>Bacillati</taxon>
        <taxon>Chloroflexota</taxon>
        <taxon>Caldilineae</taxon>
        <taxon>Caldilineales</taxon>
        <taxon>Caldilineaceae</taxon>
        <taxon>Litorilinea</taxon>
    </lineage>
</organism>
<dbReference type="Pfam" id="PF00356">
    <property type="entry name" value="LacI"/>
    <property type="match status" value="1"/>
</dbReference>
<dbReference type="Pfam" id="PF00532">
    <property type="entry name" value="Peripla_BP_1"/>
    <property type="match status" value="1"/>
</dbReference>
<evidence type="ECO:0000256" key="3">
    <source>
        <dbReference type="ARBA" id="ARBA00023163"/>
    </source>
</evidence>
<evidence type="ECO:0000259" key="4">
    <source>
        <dbReference type="PROSITE" id="PS50932"/>
    </source>
</evidence>
<accession>A0A540VCN9</accession>
<reference evidence="5 6" key="1">
    <citation type="submission" date="2019-06" db="EMBL/GenBank/DDBJ databases">
        <title>Genome sequence of Litorilinea aerophila BAA-2444.</title>
        <authorList>
            <person name="Maclea K.S."/>
            <person name="Maurais E.G."/>
            <person name="Iannazzi L.C."/>
        </authorList>
    </citation>
    <scope>NUCLEOTIDE SEQUENCE [LARGE SCALE GENOMIC DNA]</scope>
    <source>
        <strain evidence="5 6">ATCC BAA-2444</strain>
    </source>
</reference>
<feature type="domain" description="HTH lacI-type" evidence="4">
    <location>
        <begin position="2"/>
        <end position="56"/>
    </location>
</feature>
<dbReference type="InParanoid" id="A0A540VCN9"/>
<dbReference type="InterPro" id="IPR010982">
    <property type="entry name" value="Lambda_DNA-bd_dom_sf"/>
</dbReference>